<proteinExistence type="predicted"/>
<organism evidence="4 5">
    <name type="scientific">Sphingomonas leidyi</name>
    <dbReference type="NCBI Taxonomy" id="68569"/>
    <lineage>
        <taxon>Bacteria</taxon>
        <taxon>Pseudomonadati</taxon>
        <taxon>Pseudomonadota</taxon>
        <taxon>Alphaproteobacteria</taxon>
        <taxon>Sphingomonadales</taxon>
        <taxon>Sphingomonadaceae</taxon>
        <taxon>Sphingomonas</taxon>
    </lineage>
</organism>
<name>A0A7X5ZWP9_9SPHN</name>
<feature type="compositionally biased region" description="Low complexity" evidence="3">
    <location>
        <begin position="140"/>
        <end position="159"/>
    </location>
</feature>
<dbReference type="InterPro" id="IPR011043">
    <property type="entry name" value="Gal_Oxase/kelch_b-propeller"/>
</dbReference>
<dbReference type="InterPro" id="IPR015915">
    <property type="entry name" value="Kelch-typ_b-propeller"/>
</dbReference>
<dbReference type="Gene3D" id="2.120.10.80">
    <property type="entry name" value="Kelch-type beta propeller"/>
    <property type="match status" value="3"/>
</dbReference>
<evidence type="ECO:0000256" key="3">
    <source>
        <dbReference type="SAM" id="MobiDB-lite"/>
    </source>
</evidence>
<accession>A0A7X5ZWP9</accession>
<dbReference type="SUPFAM" id="SSF117281">
    <property type="entry name" value="Kelch motif"/>
    <property type="match status" value="2"/>
</dbReference>
<dbReference type="InterPro" id="IPR006652">
    <property type="entry name" value="Kelch_1"/>
</dbReference>
<dbReference type="PANTHER" id="PTHR46093">
    <property type="entry name" value="ACYL-COA-BINDING DOMAIN-CONTAINING PROTEIN 5"/>
    <property type="match status" value="1"/>
</dbReference>
<dbReference type="RefSeq" id="WP_167300774.1">
    <property type="nucleotide sequence ID" value="NZ_JAASQV010000003.1"/>
</dbReference>
<keyword evidence="1" id="KW-0880">Kelch repeat</keyword>
<evidence type="ECO:0000256" key="1">
    <source>
        <dbReference type="ARBA" id="ARBA00022441"/>
    </source>
</evidence>
<gene>
    <name evidence="4" type="ORF">FHR20_003405</name>
</gene>
<protein>
    <recommendedName>
        <fullName evidence="6">Baseplate assembly protein</fullName>
    </recommendedName>
</protein>
<keyword evidence="2" id="KW-0677">Repeat</keyword>
<dbReference type="Proteomes" id="UP000564677">
    <property type="component" value="Unassembled WGS sequence"/>
</dbReference>
<dbReference type="Pfam" id="PF24681">
    <property type="entry name" value="Kelch_KLHDC2_KLHL20_DRC7"/>
    <property type="match status" value="1"/>
</dbReference>
<reference evidence="4 5" key="1">
    <citation type="submission" date="2020-03" db="EMBL/GenBank/DDBJ databases">
        <title>Genomic Encyclopedia of Type Strains, Phase IV (KMG-IV): sequencing the most valuable type-strain genomes for metagenomic binning, comparative biology and taxonomic classification.</title>
        <authorList>
            <person name="Goeker M."/>
        </authorList>
    </citation>
    <scope>NUCLEOTIDE SEQUENCE [LARGE SCALE GENOMIC DNA]</scope>
    <source>
        <strain evidence="4 5">DSM 4733</strain>
    </source>
</reference>
<evidence type="ECO:0000313" key="4">
    <source>
        <dbReference type="EMBL" id="NIJ66432.1"/>
    </source>
</evidence>
<dbReference type="InterPro" id="IPR037293">
    <property type="entry name" value="Gal_Oxidase_central_sf"/>
</dbReference>
<evidence type="ECO:0008006" key="6">
    <source>
        <dbReference type="Google" id="ProtNLM"/>
    </source>
</evidence>
<dbReference type="PANTHER" id="PTHR46093:SF18">
    <property type="entry name" value="FIBRONECTIN TYPE-III DOMAIN-CONTAINING PROTEIN"/>
    <property type="match status" value="1"/>
</dbReference>
<dbReference type="SUPFAM" id="SSF50965">
    <property type="entry name" value="Galactose oxidase, central domain"/>
    <property type="match status" value="1"/>
</dbReference>
<comment type="caution">
    <text evidence="4">The sequence shown here is derived from an EMBL/GenBank/DDBJ whole genome shotgun (WGS) entry which is preliminary data.</text>
</comment>
<feature type="region of interest" description="Disordered" evidence="3">
    <location>
        <begin position="127"/>
        <end position="159"/>
    </location>
</feature>
<dbReference type="EMBL" id="JAASQV010000003">
    <property type="protein sequence ID" value="NIJ66432.1"/>
    <property type="molecule type" value="Genomic_DNA"/>
</dbReference>
<dbReference type="SMART" id="SM00612">
    <property type="entry name" value="Kelch"/>
    <property type="match status" value="4"/>
</dbReference>
<evidence type="ECO:0000256" key="2">
    <source>
        <dbReference type="ARBA" id="ARBA00022737"/>
    </source>
</evidence>
<evidence type="ECO:0000313" key="5">
    <source>
        <dbReference type="Proteomes" id="UP000564677"/>
    </source>
</evidence>
<keyword evidence="5" id="KW-1185">Reference proteome</keyword>
<sequence>MSGNGPDDEISAGLGDYASFKQEMLDLIPRVVVNSGGKSVSQPLARLDRNVPTDPTLALVDAFAEVADVLSFYQDRVLNEGYLSTAVEYRSLALIGRGLGETTGMHIGATAEIAVFAQPGDPVIVPKGSAIQATPPASRGSNSAATSGPTGSGGAASTATNQTAAATSATAAASSASAAAVAAAAVFETATQLTAVSSLNQLTPLQTRPAWVTADATELLLAGTGLGLQVGDFLLYKRVDPAPIQWVRLTVFSVNENHVLSTTTIGIGAPIGEQWAASGATDPLPPNEANGLELYAFDLTCRLFGYNAASWSSQSAAVQRANTPTGMVPSEFSEWPGYAIDLNQLDLQAVYPKVLPGSQFLLETPEDKTLGIIDAVSRQNISEFNMSGQVTEVELAPDPATLPTGSALIPSRMGHSATTLSDGRVLLVGGIGVQGVLDSVEIYDPATQLVSQIDALPEPRALHTATLIDGKVYLAGGVMKDWSLATDLLVLDPTSMRFSAIPNVTLATPRVGHAATLLPNNRIMLSGGLTQAPNDAHDKIAELFAALEATKSVAVYDPAAADWQPCADLAKARAGHSATVCPVVKSMADGGGPAVPPVANTVIFVGGHDGGAAPPGFSDTGAALGTVWDDAEVTSTTDWQPTGNLYPIPPGQAGAQGRYDQVAVALPNNMGFLITGGQSATGPVGDDWLVGAFAAYQADGSISAVPTFVVAPPLSEARSNHAAALLPGNKVAVAGGIAGNRVLATVETFAVSPGVSIPFNGGKVLAPSIVGAPLPNPQGYPAFAALAQDFLLLAGGISALPAEPGTPPTYTGAVVALDADVGTFQTLPGPVLTTPFTLAPTGTILLADGTILIVGATQPEPFPQPTTTMTGFAWTFDPTTGLSTAAGAPIAPRIGATLSLLANGTVLYAGGYGLGDDGYAVLDTAEVYDPKSRTFRKVGNKMTTPRCGHSATVLTDGSVLLAGGFAVPPITYDLPGLEAIYVPSLHTAETFATATQTFTAITTVLDRGFALHSATLLANGDVLIAGGFSAFQSEAPFDEIQIWPITQAAVFNIAAQAFATIADMPVPRAMHSATLLPDARVLLAGGAIDWTMEPSASSVLFDPTSFAFSSGPMLDAARRSQGAVLVEQGVLMLGGDTNSTYEIVPPDGGSTQPVYPLPIVLPSPDYPNLVSLTEGVNPIPLANHGVYAFGGQVDGNGNSTCTAVLYVEAPPPADSDARRQALVYTQSQQLSLAPPIDDAPLPGNTPTPGNPTLPDDTLVLTGLIDQIVVGQALLLAGNPPLATTVGKVWPIGAPTALAEGTLVMVYGPIPQGGAKQDGKWWWANIPDIGNLSLQTDPAGDPPSDFAYLSGNGTTIGNVTSAQLALFNRPVQSEAVTVKAIAKSSSDNTTTLTLQEPLRYLYDRTTTTVYGNVVEVTQGSTVAGEVLGNGDGQKPFQQFLLKQAPLTWLEEADGTIAPQLSVTVNGAVWQCVEALGSMGPDARAYQLTQDAQGRAQITFGDSVHGLRPPTGTDNIVATYRVGAGVNGNVAAGSITRAPMGVGGIKSVLNPVAASGGIGAPPRSTLRALIPTGAQDLGRIVTRQDMVSFVLNRPEVSAAVLTVVQGDGTLPRARHSVFLLTLAGPDNEVPDMLSPAFKSLTAAVDTAQATRLDIRLLPFEPLPFKVQGWFAADTGADVHAIQQSIGDALRAAYALPAMAFDELVRAGEIIRIVEGVDGVTKAGVDKLWAPTESGTSSGAPDQQVLAPKSAQLDPVTGAQILYISADADAVTFAERTGAKQ</sequence>
<dbReference type="Gene3D" id="2.130.10.80">
    <property type="entry name" value="Galactose oxidase/kelch, beta-propeller"/>
    <property type="match status" value="2"/>
</dbReference>